<reference evidence="1 2" key="1">
    <citation type="submission" date="2024-02" db="EMBL/GenBank/DDBJ databases">
        <title>Rhodopirellula caenicola NBRC 110016.</title>
        <authorList>
            <person name="Ichikawa N."/>
            <person name="Katano-Makiyama Y."/>
            <person name="Hidaka K."/>
        </authorList>
    </citation>
    <scope>NUCLEOTIDE SEQUENCE [LARGE SCALE GENOMIC DNA]</scope>
    <source>
        <strain evidence="1 2">NBRC 110016</strain>
    </source>
</reference>
<gene>
    <name evidence="1" type="ORF">Rcae01_00671</name>
</gene>
<sequence>MKGKKVGLRQVVLQSGYFPAPLIFLPAGYPATGGRGGNKNRVSRGVVSSGTALLTGLGGKMKGAGTIDTAGWL</sequence>
<organism evidence="1 2">
    <name type="scientific">Novipirellula caenicola</name>
    <dbReference type="NCBI Taxonomy" id="1536901"/>
    <lineage>
        <taxon>Bacteria</taxon>
        <taxon>Pseudomonadati</taxon>
        <taxon>Planctomycetota</taxon>
        <taxon>Planctomycetia</taxon>
        <taxon>Pirellulales</taxon>
        <taxon>Pirellulaceae</taxon>
        <taxon>Novipirellula</taxon>
    </lineage>
</organism>
<accession>A0ABP9VJ53</accession>
<dbReference type="EMBL" id="BAABRO010000001">
    <property type="protein sequence ID" value="GAA5505229.1"/>
    <property type="molecule type" value="Genomic_DNA"/>
</dbReference>
<protein>
    <submittedName>
        <fullName evidence="1">Uncharacterized protein</fullName>
    </submittedName>
</protein>
<comment type="caution">
    <text evidence="1">The sequence shown here is derived from an EMBL/GenBank/DDBJ whole genome shotgun (WGS) entry which is preliminary data.</text>
</comment>
<name>A0ABP9VJ53_9BACT</name>
<evidence type="ECO:0000313" key="1">
    <source>
        <dbReference type="EMBL" id="GAA5505229.1"/>
    </source>
</evidence>
<dbReference type="Proteomes" id="UP001416858">
    <property type="component" value="Unassembled WGS sequence"/>
</dbReference>
<keyword evidence="2" id="KW-1185">Reference proteome</keyword>
<evidence type="ECO:0000313" key="2">
    <source>
        <dbReference type="Proteomes" id="UP001416858"/>
    </source>
</evidence>
<proteinExistence type="predicted"/>